<name>A0A1V6Y799_PENNA</name>
<dbReference type="InterPro" id="IPR013752">
    <property type="entry name" value="KPA_reductase"/>
</dbReference>
<sequence>MLQQLLRRSGGHQSFHSCGQSFRNNVTAWAVKRNEELNAQVKSRNVLIYGAGAVGAVVAWRLAQIPNVCVSVVCRSNYEAVTLNGFHISTRKWGPGHFIPQAVYRSPLEACGKLFDYVLCTNKSTTGSASSYNELRAVTNGRTAFLALQNGVDVEAPLRGTFPNNTIISGIVYFNSRQLSPGLISQESSIRSYPVGLAVYDRRKAEFGVLDDEKLAEFVQLTGGEFQPLNDAVSERWVKQLWNGVFNPLCAIYKLNTHDLLHQPSLAHRISKAMEEIYIIAAASGSSIDPTMPQRLMDVTKRSPPIVPSMLQDALVHRPMEIESLCGSIWRQGLKLGLDVPTLESIYWQLVKIQDRHRYDQLNTVLATELGAETTNIKAF</sequence>
<accession>A0A1V6Y799</accession>
<gene>
    <name evidence="6" type="ORF">PENNAL_c0033G11156</name>
</gene>
<dbReference type="NCBIfam" id="TIGR00745">
    <property type="entry name" value="apbA_panE"/>
    <property type="match status" value="1"/>
</dbReference>
<dbReference type="GO" id="GO:0015940">
    <property type="term" value="P:pantothenate biosynthetic process"/>
    <property type="evidence" value="ECO:0007669"/>
    <property type="project" value="InterPro"/>
</dbReference>
<feature type="domain" description="Ketopantoate reductase N-terminal" evidence="4">
    <location>
        <begin position="46"/>
        <end position="187"/>
    </location>
</feature>
<evidence type="ECO:0000313" key="7">
    <source>
        <dbReference type="Proteomes" id="UP000191691"/>
    </source>
</evidence>
<keyword evidence="3" id="KW-0560">Oxidoreductase</keyword>
<dbReference type="Pfam" id="PF08546">
    <property type="entry name" value="ApbA_C"/>
    <property type="match status" value="1"/>
</dbReference>
<dbReference type="AlphaFoldDB" id="A0A1V6Y799"/>
<feature type="domain" description="Ketopantoate reductase C-terminal" evidence="5">
    <location>
        <begin position="234"/>
        <end position="349"/>
    </location>
</feature>
<dbReference type="OMA" id="AVCYISC"/>
<dbReference type="STRING" id="60175.A0A1V6Y799"/>
<reference evidence="7" key="1">
    <citation type="journal article" date="2017" name="Nat. Microbiol.">
        <title>Global analysis of biosynthetic gene clusters reveals vast potential of secondary metabolite production in Penicillium species.</title>
        <authorList>
            <person name="Nielsen J.C."/>
            <person name="Grijseels S."/>
            <person name="Prigent S."/>
            <person name="Ji B."/>
            <person name="Dainat J."/>
            <person name="Nielsen K.F."/>
            <person name="Frisvad J.C."/>
            <person name="Workman M."/>
            <person name="Nielsen J."/>
        </authorList>
    </citation>
    <scope>NUCLEOTIDE SEQUENCE [LARGE SCALE GENOMIC DNA]</scope>
    <source>
        <strain evidence="7">IBT 13039</strain>
    </source>
</reference>
<evidence type="ECO:0000259" key="4">
    <source>
        <dbReference type="Pfam" id="PF02558"/>
    </source>
</evidence>
<keyword evidence="7" id="KW-1185">Reference proteome</keyword>
<evidence type="ECO:0008006" key="8">
    <source>
        <dbReference type="Google" id="ProtNLM"/>
    </source>
</evidence>
<protein>
    <recommendedName>
        <fullName evidence="8">2-dehydropantoate 2-reductase</fullName>
    </recommendedName>
</protein>
<comment type="caution">
    <text evidence="6">The sequence shown here is derived from an EMBL/GenBank/DDBJ whole genome shotgun (WGS) entry which is preliminary data.</text>
</comment>
<proteinExistence type="inferred from homology"/>
<dbReference type="GO" id="GO:0008677">
    <property type="term" value="F:2-dehydropantoate 2-reductase activity"/>
    <property type="evidence" value="ECO:0007669"/>
    <property type="project" value="InterPro"/>
</dbReference>
<evidence type="ECO:0000256" key="2">
    <source>
        <dbReference type="ARBA" id="ARBA00022857"/>
    </source>
</evidence>
<dbReference type="InterPro" id="IPR051402">
    <property type="entry name" value="KPR-Related"/>
</dbReference>
<evidence type="ECO:0000313" key="6">
    <source>
        <dbReference type="EMBL" id="OQE83239.1"/>
    </source>
</evidence>
<dbReference type="GO" id="GO:0005737">
    <property type="term" value="C:cytoplasm"/>
    <property type="evidence" value="ECO:0007669"/>
    <property type="project" value="TreeGrafter"/>
</dbReference>
<evidence type="ECO:0000256" key="1">
    <source>
        <dbReference type="ARBA" id="ARBA00007870"/>
    </source>
</evidence>
<evidence type="ECO:0000256" key="3">
    <source>
        <dbReference type="ARBA" id="ARBA00023002"/>
    </source>
</evidence>
<dbReference type="InterPro" id="IPR008927">
    <property type="entry name" value="6-PGluconate_DH-like_C_sf"/>
</dbReference>
<dbReference type="PANTHER" id="PTHR21708">
    <property type="entry name" value="PROBABLE 2-DEHYDROPANTOATE 2-REDUCTASE"/>
    <property type="match status" value="1"/>
</dbReference>
<comment type="similarity">
    <text evidence="1">Belongs to the ketopantoate reductase family.</text>
</comment>
<dbReference type="FunFam" id="1.10.1040.10:FF:000017">
    <property type="entry name" value="2-dehydropantoate 2-reductase"/>
    <property type="match status" value="1"/>
</dbReference>
<dbReference type="Gene3D" id="1.10.1040.10">
    <property type="entry name" value="N-(1-d-carboxylethyl)-l-norvaline Dehydrogenase, domain 2"/>
    <property type="match status" value="1"/>
</dbReference>
<dbReference type="SUPFAM" id="SSF48179">
    <property type="entry name" value="6-phosphogluconate dehydrogenase C-terminal domain-like"/>
    <property type="match status" value="1"/>
</dbReference>
<dbReference type="Gene3D" id="3.40.50.720">
    <property type="entry name" value="NAD(P)-binding Rossmann-like Domain"/>
    <property type="match status" value="1"/>
</dbReference>
<dbReference type="InterPro" id="IPR013328">
    <property type="entry name" value="6PGD_dom2"/>
</dbReference>
<dbReference type="InterPro" id="IPR003710">
    <property type="entry name" value="ApbA"/>
</dbReference>
<dbReference type="Pfam" id="PF02558">
    <property type="entry name" value="ApbA"/>
    <property type="match status" value="1"/>
</dbReference>
<keyword evidence="2" id="KW-0521">NADP</keyword>
<dbReference type="EMBL" id="MOOB01000033">
    <property type="protein sequence ID" value="OQE83239.1"/>
    <property type="molecule type" value="Genomic_DNA"/>
</dbReference>
<dbReference type="PANTHER" id="PTHR21708:SF40">
    <property type="entry name" value="REDUCTASE FAMILY PROTEIN, PUTATIVE (AFU_ORTHOLOGUE AFUA_2G14497)-RELATED"/>
    <property type="match status" value="1"/>
</dbReference>
<dbReference type="Proteomes" id="UP000191691">
    <property type="component" value="Unassembled WGS sequence"/>
</dbReference>
<organism evidence="6 7">
    <name type="scientific">Penicillium nalgiovense</name>
    <dbReference type="NCBI Taxonomy" id="60175"/>
    <lineage>
        <taxon>Eukaryota</taxon>
        <taxon>Fungi</taxon>
        <taxon>Dikarya</taxon>
        <taxon>Ascomycota</taxon>
        <taxon>Pezizomycotina</taxon>
        <taxon>Eurotiomycetes</taxon>
        <taxon>Eurotiomycetidae</taxon>
        <taxon>Eurotiales</taxon>
        <taxon>Aspergillaceae</taxon>
        <taxon>Penicillium</taxon>
    </lineage>
</organism>
<dbReference type="InterPro" id="IPR013332">
    <property type="entry name" value="KPR_N"/>
</dbReference>
<evidence type="ECO:0000259" key="5">
    <source>
        <dbReference type="Pfam" id="PF08546"/>
    </source>
</evidence>